<evidence type="ECO:0000256" key="6">
    <source>
        <dbReference type="ARBA" id="ARBA00023065"/>
    </source>
</evidence>
<keyword evidence="4" id="KW-0812">Transmembrane</keyword>
<keyword evidence="6" id="KW-0406">Ion transport</keyword>
<feature type="region of interest" description="Disordered" evidence="8">
    <location>
        <begin position="165"/>
        <end position="190"/>
    </location>
</feature>
<dbReference type="PANTHER" id="PTHR31064:SF30">
    <property type="entry name" value="HIGH-AFFINITY POTASSIUM TRANSPORT PROTEIN-RELATED"/>
    <property type="match status" value="1"/>
</dbReference>
<dbReference type="GO" id="GO:0005886">
    <property type="term" value="C:plasma membrane"/>
    <property type="evidence" value="ECO:0007669"/>
    <property type="project" value="TreeGrafter"/>
</dbReference>
<comment type="subcellular location">
    <subcellularLocation>
        <location evidence="1">Membrane</location>
        <topology evidence="1">Multi-pass membrane protein</topology>
    </subcellularLocation>
</comment>
<evidence type="ECO:0000256" key="8">
    <source>
        <dbReference type="SAM" id="MobiDB-lite"/>
    </source>
</evidence>
<dbReference type="InterPro" id="IPR051143">
    <property type="entry name" value="TrkH_K-transport"/>
</dbReference>
<evidence type="ECO:0000256" key="1">
    <source>
        <dbReference type="ARBA" id="ARBA00004141"/>
    </source>
</evidence>
<evidence type="ECO:0000256" key="3">
    <source>
        <dbReference type="ARBA" id="ARBA00022448"/>
    </source>
</evidence>
<name>A0AAE0FYY8_9CHLO</name>
<dbReference type="InterPro" id="IPR003445">
    <property type="entry name" value="Cat_transpt"/>
</dbReference>
<proteinExistence type="inferred from homology"/>
<evidence type="ECO:0000256" key="5">
    <source>
        <dbReference type="ARBA" id="ARBA00022989"/>
    </source>
</evidence>
<organism evidence="9 10">
    <name type="scientific">Cymbomonas tetramitiformis</name>
    <dbReference type="NCBI Taxonomy" id="36881"/>
    <lineage>
        <taxon>Eukaryota</taxon>
        <taxon>Viridiplantae</taxon>
        <taxon>Chlorophyta</taxon>
        <taxon>Pyramimonadophyceae</taxon>
        <taxon>Pyramimonadales</taxon>
        <taxon>Pyramimonadaceae</taxon>
        <taxon>Cymbomonas</taxon>
    </lineage>
</organism>
<keyword evidence="10" id="KW-1185">Reference proteome</keyword>
<keyword evidence="5" id="KW-1133">Transmembrane helix</keyword>
<dbReference type="GO" id="GO:0030001">
    <property type="term" value="P:metal ion transport"/>
    <property type="evidence" value="ECO:0007669"/>
    <property type="project" value="UniProtKB-ARBA"/>
</dbReference>
<accession>A0AAE0FYY8</accession>
<dbReference type="AlphaFoldDB" id="A0AAE0FYY8"/>
<evidence type="ECO:0000256" key="2">
    <source>
        <dbReference type="ARBA" id="ARBA00010864"/>
    </source>
</evidence>
<dbReference type="GO" id="GO:0008324">
    <property type="term" value="F:monoatomic cation transmembrane transporter activity"/>
    <property type="evidence" value="ECO:0007669"/>
    <property type="project" value="InterPro"/>
</dbReference>
<gene>
    <name evidence="9" type="ORF">CYMTET_23089</name>
</gene>
<keyword evidence="7" id="KW-0472">Membrane</keyword>
<protein>
    <submittedName>
        <fullName evidence="9">Uncharacterized protein</fullName>
    </submittedName>
</protein>
<evidence type="ECO:0000256" key="7">
    <source>
        <dbReference type="ARBA" id="ARBA00023136"/>
    </source>
</evidence>
<evidence type="ECO:0000313" key="10">
    <source>
        <dbReference type="Proteomes" id="UP001190700"/>
    </source>
</evidence>
<reference evidence="9 10" key="1">
    <citation type="journal article" date="2015" name="Genome Biol. Evol.">
        <title>Comparative Genomics of a Bacterivorous Green Alga Reveals Evolutionary Causalities and Consequences of Phago-Mixotrophic Mode of Nutrition.</title>
        <authorList>
            <person name="Burns J.A."/>
            <person name="Paasch A."/>
            <person name="Narechania A."/>
            <person name="Kim E."/>
        </authorList>
    </citation>
    <scope>NUCLEOTIDE SEQUENCE [LARGE SCALE GENOMIC DNA]</scope>
    <source>
        <strain evidence="9 10">PLY_AMNH</strain>
    </source>
</reference>
<keyword evidence="3" id="KW-0813">Transport</keyword>
<dbReference type="EMBL" id="LGRX02011845">
    <property type="protein sequence ID" value="KAK3268405.1"/>
    <property type="molecule type" value="Genomic_DNA"/>
</dbReference>
<dbReference type="Proteomes" id="UP001190700">
    <property type="component" value="Unassembled WGS sequence"/>
</dbReference>
<dbReference type="Pfam" id="PF02386">
    <property type="entry name" value="TrkH"/>
    <property type="match status" value="1"/>
</dbReference>
<dbReference type="PANTHER" id="PTHR31064">
    <property type="entry name" value="POTASSIUM TRANSPORT PROTEIN DDB_G0292412-RELATED"/>
    <property type="match status" value="1"/>
</dbReference>
<comment type="similarity">
    <text evidence="2">Belongs to the TrkH potassium transport family. HKT (TC 2.A.38.3) subfamily.</text>
</comment>
<evidence type="ECO:0000256" key="4">
    <source>
        <dbReference type="ARBA" id="ARBA00022692"/>
    </source>
</evidence>
<comment type="caution">
    <text evidence="9">The sequence shown here is derived from an EMBL/GenBank/DDBJ whole genome shotgun (WGS) entry which is preliminary data.</text>
</comment>
<sequence length="238" mass="25972">MGHRCLHAAASHTSPLLTQDVRLRLLGEYLGQSVPYSERIRARYVAVKHSLLLLLRQAAQGTIHRDMAFLAVMWYLVMAVEGYSSNTAAVFATLFELVSAFGNVGLSLGSIREPSAVASYSRDFSVSGKVLCMVVQLVGRTRDFPSKVDSSLTVRHRIDPHEILEEQTREPGALSPLWSDACSDEQESDPVGLDISSAQSLVGEVCVHAEYDPPPVYVEVSEEPLSTPTDGAVEEQEG</sequence>
<evidence type="ECO:0000313" key="9">
    <source>
        <dbReference type="EMBL" id="KAK3268405.1"/>
    </source>
</evidence>